<keyword evidence="9" id="KW-0464">Manganese</keyword>
<feature type="transmembrane region" description="Helical" evidence="11">
    <location>
        <begin position="68"/>
        <end position="88"/>
    </location>
</feature>
<dbReference type="RefSeq" id="WP_090844050.1">
    <property type="nucleotide sequence ID" value="NZ_FNIL01000016.1"/>
</dbReference>
<feature type="transmembrane region" description="Helical" evidence="11">
    <location>
        <begin position="40"/>
        <end position="61"/>
    </location>
</feature>
<feature type="binding site" evidence="10">
    <location>
        <position position="470"/>
    </location>
    <ligand>
        <name>Mn(2+)</name>
        <dbReference type="ChEBI" id="CHEBI:29035"/>
    </ligand>
</feature>
<dbReference type="GO" id="GO:0046872">
    <property type="term" value="F:metal ion binding"/>
    <property type="evidence" value="ECO:0007669"/>
    <property type="project" value="UniProtKB-KW"/>
</dbReference>
<feature type="transmembrane region" description="Helical" evidence="11">
    <location>
        <begin position="156"/>
        <end position="174"/>
    </location>
</feature>
<name>A0A1H0K4W9_9BACI</name>
<feature type="binding site" evidence="10">
    <location>
        <position position="471"/>
    </location>
    <ligand>
        <name>Mn(2+)</name>
        <dbReference type="ChEBI" id="CHEBI:29035"/>
    </ligand>
</feature>
<feature type="binding site" evidence="9">
    <location>
        <position position="411"/>
    </location>
    <ligand>
        <name>substrate</name>
    </ligand>
</feature>
<evidence type="ECO:0000256" key="5">
    <source>
        <dbReference type="ARBA" id="ARBA00022989"/>
    </source>
</evidence>
<keyword evidence="9" id="KW-0479">Metal-binding</keyword>
<dbReference type="OrthoDB" id="5901192at2"/>
<evidence type="ECO:0000256" key="6">
    <source>
        <dbReference type="ARBA" id="ARBA00023136"/>
    </source>
</evidence>
<dbReference type="GO" id="GO:0016740">
    <property type="term" value="F:transferase activity"/>
    <property type="evidence" value="ECO:0007669"/>
    <property type="project" value="UniProtKB-KW"/>
</dbReference>
<proteinExistence type="inferred from homology"/>
<evidence type="ECO:0000313" key="13">
    <source>
        <dbReference type="EMBL" id="SDO50934.1"/>
    </source>
</evidence>
<dbReference type="GO" id="GO:0005886">
    <property type="term" value="C:plasma membrane"/>
    <property type="evidence" value="ECO:0007669"/>
    <property type="project" value="UniProtKB-SubCell"/>
</dbReference>
<comment type="subcellular location">
    <subcellularLocation>
        <location evidence="1">Cell membrane</location>
        <topology evidence="1">Multi-pass membrane protein</topology>
    </subcellularLocation>
</comment>
<feature type="domain" description="Sulfatase N-terminal" evidence="12">
    <location>
        <begin position="247"/>
        <end position="535"/>
    </location>
</feature>
<dbReference type="InterPro" id="IPR012160">
    <property type="entry name" value="LtaS-like"/>
</dbReference>
<dbReference type="InterPro" id="IPR017850">
    <property type="entry name" value="Alkaline_phosphatase_core_sf"/>
</dbReference>
<feature type="binding site" evidence="10">
    <location>
        <position position="296"/>
    </location>
    <ligand>
        <name>Mn(2+)</name>
        <dbReference type="ChEBI" id="CHEBI:29035"/>
    </ligand>
</feature>
<feature type="transmembrane region" description="Helical" evidence="11">
    <location>
        <begin position="117"/>
        <end position="136"/>
    </location>
</feature>
<feature type="active site" evidence="8">
    <location>
        <position position="296"/>
    </location>
</feature>
<evidence type="ECO:0000256" key="4">
    <source>
        <dbReference type="ARBA" id="ARBA00022692"/>
    </source>
</evidence>
<organism evidence="13 14">
    <name type="scientific">Alkalicoccus daliensis</name>
    <dbReference type="NCBI Taxonomy" id="745820"/>
    <lineage>
        <taxon>Bacteria</taxon>
        <taxon>Bacillati</taxon>
        <taxon>Bacillota</taxon>
        <taxon>Bacilli</taxon>
        <taxon>Bacillales</taxon>
        <taxon>Bacillaceae</taxon>
        <taxon>Alkalicoccus</taxon>
    </lineage>
</organism>
<dbReference type="PANTHER" id="PTHR47371:SF1">
    <property type="entry name" value="LIPOTEICHOIC ACID SYNTHASE-LIKE YQGS"/>
    <property type="match status" value="1"/>
</dbReference>
<dbReference type="Gene3D" id="3.40.720.10">
    <property type="entry name" value="Alkaline Phosphatase, subunit A"/>
    <property type="match status" value="1"/>
</dbReference>
<evidence type="ECO:0000256" key="10">
    <source>
        <dbReference type="PIRSR" id="PIRSR005091-3"/>
    </source>
</evidence>
<comment type="similarity">
    <text evidence="2 7">Belongs to the LTA synthase family.</text>
</comment>
<dbReference type="PANTHER" id="PTHR47371">
    <property type="entry name" value="LIPOTEICHOIC ACID SYNTHASE"/>
    <property type="match status" value="1"/>
</dbReference>
<keyword evidence="6 7" id="KW-0472">Membrane</keyword>
<dbReference type="Gene3D" id="3.30.1120.170">
    <property type="match status" value="1"/>
</dbReference>
<dbReference type="AlphaFoldDB" id="A0A1H0K4W9"/>
<evidence type="ECO:0000256" key="3">
    <source>
        <dbReference type="ARBA" id="ARBA00022475"/>
    </source>
</evidence>
<evidence type="ECO:0000259" key="12">
    <source>
        <dbReference type="Pfam" id="PF00884"/>
    </source>
</evidence>
<keyword evidence="4 11" id="KW-0812">Transmembrane</keyword>
<dbReference type="Proteomes" id="UP000198778">
    <property type="component" value="Unassembled WGS sequence"/>
</dbReference>
<evidence type="ECO:0000256" key="1">
    <source>
        <dbReference type="ARBA" id="ARBA00004651"/>
    </source>
</evidence>
<evidence type="ECO:0000256" key="7">
    <source>
        <dbReference type="PIRNR" id="PIRNR005091"/>
    </source>
</evidence>
<gene>
    <name evidence="13" type="ORF">SAMN04488053_11613</name>
</gene>
<keyword evidence="14" id="KW-1185">Reference proteome</keyword>
<feature type="binding site" evidence="10">
    <location>
        <position position="254"/>
    </location>
    <ligand>
        <name>Mn(2+)</name>
        <dbReference type="ChEBI" id="CHEBI:29035"/>
    </ligand>
</feature>
<evidence type="ECO:0000256" key="8">
    <source>
        <dbReference type="PIRSR" id="PIRSR005091-1"/>
    </source>
</evidence>
<evidence type="ECO:0000256" key="2">
    <source>
        <dbReference type="ARBA" id="ARBA00009983"/>
    </source>
</evidence>
<reference evidence="14" key="1">
    <citation type="submission" date="2016-10" db="EMBL/GenBank/DDBJ databases">
        <authorList>
            <person name="Varghese N."/>
            <person name="Submissions S."/>
        </authorList>
    </citation>
    <scope>NUCLEOTIDE SEQUENCE [LARGE SCALE GENOMIC DNA]</scope>
    <source>
        <strain evidence="14">CGMCC 1.10369</strain>
    </source>
</reference>
<feature type="transmembrane region" description="Helical" evidence="11">
    <location>
        <begin position="12"/>
        <end position="34"/>
    </location>
</feature>
<accession>A0A1H0K4W9</accession>
<dbReference type="InterPro" id="IPR050448">
    <property type="entry name" value="OpgB/LTA_synthase_biosynth"/>
</dbReference>
<keyword evidence="5 11" id="KW-1133">Transmembrane helix</keyword>
<dbReference type="PIRSF" id="PIRSF005091">
    <property type="entry name" value="Mmb_sulf_HI1246"/>
    <property type="match status" value="1"/>
</dbReference>
<evidence type="ECO:0000256" key="9">
    <source>
        <dbReference type="PIRSR" id="PIRSR005091-2"/>
    </source>
</evidence>
<dbReference type="Pfam" id="PF00884">
    <property type="entry name" value="Sulfatase"/>
    <property type="match status" value="1"/>
</dbReference>
<keyword evidence="3 7" id="KW-1003">Cell membrane</keyword>
<protein>
    <submittedName>
        <fullName evidence="13">Phosphoglycerol transferase MdoB</fullName>
    </submittedName>
</protein>
<dbReference type="EMBL" id="FNIL01000016">
    <property type="protein sequence ID" value="SDO50934.1"/>
    <property type="molecule type" value="Genomic_DNA"/>
</dbReference>
<dbReference type="CDD" id="cd16015">
    <property type="entry name" value="LTA_synthase"/>
    <property type="match status" value="1"/>
</dbReference>
<sequence>MREFIYRHRFMLLCLSLMWLKTVVVSFLTFNLVITHWLEAVIFIVNPLAFLLVIFSLGMLLKPSWQRPYYFIMSLVLTSILYANAVYFREFADIITLPMLVMSGNVGDLSTSIFELIQWWDIIFFLDLVFIGYTMVKKPSALPATRAGLRDSKGKYLAVLVLSALIILLGRVEVGEAETPAHSFDRQHLIKSLGIYNFYFYDVYLHFTTGAQPAFAEREDMDNIQEHLQETHVDPNADFFAKAEDMNVVVVSLESVETMALEQTINGQEVTPFLNELIEDSFYFNNMYDQAGQGKTSDTEFMVNNSLYPLGRGAVFHTHPEIEMTPLPRALSEEGYYNVVFHANSETFYNRNEVYPRLGYDYYFGLDYFDVTDENSVGWGLKDMPFIEQSMPHIEDMEQPFYATFLTLTNHFPYELDPEDYFIDPAETESDIVNRYFPAVRYTDEAVRLLFNRFEEAGLYENTMFILYGDHYGIAESHYEELGSFLDKEIDPYETVKLDRVPLIIHIPGMEEEAETIETVGGHIDIMPTLVNLLGLSQDKHIMFGSDLLAEEREDFAVLRNGSVVTDEVVYTGELCYDAESGEELELGECVEAAERGEDELYYSDQIIYGDLMRFFNEEEM</sequence>
<dbReference type="InterPro" id="IPR000917">
    <property type="entry name" value="Sulfatase_N"/>
</dbReference>
<evidence type="ECO:0000256" key="11">
    <source>
        <dbReference type="SAM" id="Phobius"/>
    </source>
</evidence>
<dbReference type="SUPFAM" id="SSF53649">
    <property type="entry name" value="Alkaline phosphatase-like"/>
    <property type="match status" value="1"/>
</dbReference>
<dbReference type="STRING" id="745820.SAMN04488053_11613"/>
<evidence type="ECO:0000313" key="14">
    <source>
        <dbReference type="Proteomes" id="UP000198778"/>
    </source>
</evidence>
<keyword evidence="13" id="KW-0808">Transferase</keyword>